<dbReference type="InterPro" id="IPR047650">
    <property type="entry name" value="Transpos_IS110"/>
</dbReference>
<dbReference type="PANTHER" id="PTHR33055:SF3">
    <property type="entry name" value="PUTATIVE TRANSPOSASE FOR IS117-RELATED"/>
    <property type="match status" value="1"/>
</dbReference>
<dbReference type="Pfam" id="PF02371">
    <property type="entry name" value="Transposase_20"/>
    <property type="match status" value="1"/>
</dbReference>
<evidence type="ECO:0000259" key="1">
    <source>
        <dbReference type="Pfam" id="PF01548"/>
    </source>
</evidence>
<sequence>MSLLVPSSLKNVLEIRPPFATPYAVPNGIEGLPPGREPVCTRMVSRTVHRQTREPPMPAFLGLDIAKHSFDAVLLTEDRQRHHVFDNDQTGFDALLTWLGATTADLRACMEATGGYGDDLALFLHQQGITISIINPLQIKAFGQCEMVRTKTDKVDAGVIARFCRSQLPAPWQPPSPQTRDLRALVRRCAALKEARAAELQRRAQEATSPAAVASINRHIAFLDAEIAGVSADVERLIGGDAVLKENHDLLISIPGIGPQSAAVLLAEIPDFRLFRHNKQITAFVGLNPQERQSGSSVRGRTHISKVGNPRIRAILYMCALSARRHNPTLKTFADRLKDAGKPPKAVLVAVARKLLVIAYGIMKTRKPFHPS</sequence>
<accession>A0A7X0DNV7</accession>
<dbReference type="InterPro" id="IPR002525">
    <property type="entry name" value="Transp_IS110-like_N"/>
</dbReference>
<keyword evidence="4" id="KW-1185">Reference proteome</keyword>
<dbReference type="AlphaFoldDB" id="A0A7X0DNV7"/>
<reference evidence="3 4" key="1">
    <citation type="submission" date="2020-08" db="EMBL/GenBank/DDBJ databases">
        <title>Genomic Encyclopedia of Type Strains, Phase IV (KMG-IV): sequencing the most valuable type-strain genomes for metagenomic binning, comparative biology and taxonomic classification.</title>
        <authorList>
            <person name="Goeker M."/>
        </authorList>
    </citation>
    <scope>NUCLEOTIDE SEQUENCE [LARGE SCALE GENOMIC DNA]</scope>
    <source>
        <strain evidence="3 4">DSM 11590</strain>
    </source>
</reference>
<organism evidence="3 4">
    <name type="scientific">Novispirillum itersonii</name>
    <name type="common">Aquaspirillum itersonii</name>
    <dbReference type="NCBI Taxonomy" id="189"/>
    <lineage>
        <taxon>Bacteria</taxon>
        <taxon>Pseudomonadati</taxon>
        <taxon>Pseudomonadota</taxon>
        <taxon>Alphaproteobacteria</taxon>
        <taxon>Rhodospirillales</taxon>
        <taxon>Novispirillaceae</taxon>
        <taxon>Novispirillum</taxon>
    </lineage>
</organism>
<proteinExistence type="predicted"/>
<evidence type="ECO:0000259" key="2">
    <source>
        <dbReference type="Pfam" id="PF02371"/>
    </source>
</evidence>
<comment type="caution">
    <text evidence="3">The sequence shown here is derived from an EMBL/GenBank/DDBJ whole genome shotgun (WGS) entry which is preliminary data.</text>
</comment>
<name>A0A7X0DNV7_NOVIT</name>
<evidence type="ECO:0000313" key="3">
    <source>
        <dbReference type="EMBL" id="MBB6212538.1"/>
    </source>
</evidence>
<dbReference type="InterPro" id="IPR003346">
    <property type="entry name" value="Transposase_20"/>
</dbReference>
<gene>
    <name evidence="3" type="ORF">FHS48_003997</name>
</gene>
<dbReference type="GO" id="GO:0003677">
    <property type="term" value="F:DNA binding"/>
    <property type="evidence" value="ECO:0007669"/>
    <property type="project" value="InterPro"/>
</dbReference>
<feature type="domain" description="Transposase IS116/IS110/IS902 C-terminal" evidence="2">
    <location>
        <begin position="249"/>
        <end position="333"/>
    </location>
</feature>
<feature type="domain" description="Transposase IS110-like N-terminal" evidence="1">
    <location>
        <begin position="61"/>
        <end position="202"/>
    </location>
</feature>
<dbReference type="EMBL" id="JACIIX010000041">
    <property type="protein sequence ID" value="MBB6212538.1"/>
    <property type="molecule type" value="Genomic_DNA"/>
</dbReference>
<dbReference type="GO" id="GO:0006313">
    <property type="term" value="P:DNA transposition"/>
    <property type="evidence" value="ECO:0007669"/>
    <property type="project" value="InterPro"/>
</dbReference>
<dbReference type="NCBIfam" id="NF033542">
    <property type="entry name" value="transpos_IS110"/>
    <property type="match status" value="1"/>
</dbReference>
<dbReference type="PANTHER" id="PTHR33055">
    <property type="entry name" value="TRANSPOSASE FOR INSERTION SEQUENCE ELEMENT IS1111A"/>
    <property type="match status" value="1"/>
</dbReference>
<evidence type="ECO:0000313" key="4">
    <source>
        <dbReference type="Proteomes" id="UP000544872"/>
    </source>
</evidence>
<protein>
    <submittedName>
        <fullName evidence="3">Transposase</fullName>
    </submittedName>
</protein>
<dbReference type="Pfam" id="PF01548">
    <property type="entry name" value="DEDD_Tnp_IS110"/>
    <property type="match status" value="1"/>
</dbReference>
<dbReference type="GO" id="GO:0004803">
    <property type="term" value="F:transposase activity"/>
    <property type="evidence" value="ECO:0007669"/>
    <property type="project" value="InterPro"/>
</dbReference>
<dbReference type="Proteomes" id="UP000544872">
    <property type="component" value="Unassembled WGS sequence"/>
</dbReference>